<feature type="compositionally biased region" description="Basic residues" evidence="1">
    <location>
        <begin position="82"/>
        <end position="97"/>
    </location>
</feature>
<name>A0ABV5B7W7_9BACL</name>
<proteinExistence type="predicted"/>
<keyword evidence="3" id="KW-1185">Reference proteome</keyword>
<dbReference type="Proteomes" id="UP001580407">
    <property type="component" value="Unassembled WGS sequence"/>
</dbReference>
<organism evidence="2 3">
    <name type="scientific">Paenibacillus terreus</name>
    <dbReference type="NCBI Taxonomy" id="1387834"/>
    <lineage>
        <taxon>Bacteria</taxon>
        <taxon>Bacillati</taxon>
        <taxon>Bacillota</taxon>
        <taxon>Bacilli</taxon>
        <taxon>Bacillales</taxon>
        <taxon>Paenibacillaceae</taxon>
        <taxon>Paenibacillus</taxon>
    </lineage>
</organism>
<evidence type="ECO:0000256" key="1">
    <source>
        <dbReference type="SAM" id="MobiDB-lite"/>
    </source>
</evidence>
<dbReference type="EMBL" id="JBHILM010000012">
    <property type="protein sequence ID" value="MFB5681782.1"/>
    <property type="molecule type" value="Genomic_DNA"/>
</dbReference>
<gene>
    <name evidence="2" type="ORF">ACE3NQ_12745</name>
</gene>
<sequence length="139" mass="16829">MNNQAERKEYLEQLRNIQIMVERMLTSMSENEMGANHDHTKERERLDFTFDNEWRLHSIYKQLNDLEKEVRGLASQIDHQGKIRKKPGPKPKGGIKRHYTVTMPQQDWDIIDNMIKEGRFRYVSDYFRFLHRSFTQSQK</sequence>
<evidence type="ECO:0000313" key="2">
    <source>
        <dbReference type="EMBL" id="MFB5681782.1"/>
    </source>
</evidence>
<evidence type="ECO:0000313" key="3">
    <source>
        <dbReference type="Proteomes" id="UP001580407"/>
    </source>
</evidence>
<reference evidence="2 3" key="1">
    <citation type="submission" date="2024-09" db="EMBL/GenBank/DDBJ databases">
        <authorList>
            <person name="Ruan L."/>
        </authorList>
    </citation>
    <scope>NUCLEOTIDE SEQUENCE [LARGE SCALE GENOMIC DNA]</scope>
    <source>
        <strain evidence="2 3">D33</strain>
    </source>
</reference>
<accession>A0ABV5B7W7</accession>
<feature type="region of interest" description="Disordered" evidence="1">
    <location>
        <begin position="77"/>
        <end position="97"/>
    </location>
</feature>
<comment type="caution">
    <text evidence="2">The sequence shown here is derived from an EMBL/GenBank/DDBJ whole genome shotgun (WGS) entry which is preliminary data.</text>
</comment>
<dbReference type="RefSeq" id="WP_375525558.1">
    <property type="nucleotide sequence ID" value="NZ_JBHILM010000012.1"/>
</dbReference>
<protein>
    <submittedName>
        <fullName evidence="2">Uncharacterized protein</fullName>
    </submittedName>
</protein>